<evidence type="ECO:0000313" key="1">
    <source>
        <dbReference type="EMBL" id="MBB5155465.1"/>
    </source>
</evidence>
<name>A0A840QAK9_9PSEU</name>
<evidence type="ECO:0000313" key="2">
    <source>
        <dbReference type="Proteomes" id="UP000584374"/>
    </source>
</evidence>
<keyword evidence="2" id="KW-1185">Reference proteome</keyword>
<reference evidence="1 2" key="1">
    <citation type="submission" date="2020-08" db="EMBL/GenBank/DDBJ databases">
        <title>Sequencing the genomes of 1000 actinobacteria strains.</title>
        <authorList>
            <person name="Klenk H.-P."/>
        </authorList>
    </citation>
    <scope>NUCLEOTIDE SEQUENCE [LARGE SCALE GENOMIC DNA]</scope>
    <source>
        <strain evidence="1 2">DSM 45584</strain>
    </source>
</reference>
<dbReference type="RefSeq" id="WP_184726796.1">
    <property type="nucleotide sequence ID" value="NZ_JACHIW010000001.1"/>
</dbReference>
<protein>
    <submittedName>
        <fullName evidence="1">Uncharacterized protein</fullName>
    </submittedName>
</protein>
<comment type="caution">
    <text evidence="1">The sequence shown here is derived from an EMBL/GenBank/DDBJ whole genome shotgun (WGS) entry which is preliminary data.</text>
</comment>
<accession>A0A840QAK9</accession>
<dbReference type="AlphaFoldDB" id="A0A840QAK9"/>
<gene>
    <name evidence="1" type="ORF">BJ970_002999</name>
</gene>
<organism evidence="1 2">
    <name type="scientific">Saccharopolyspora phatthalungensis</name>
    <dbReference type="NCBI Taxonomy" id="664693"/>
    <lineage>
        <taxon>Bacteria</taxon>
        <taxon>Bacillati</taxon>
        <taxon>Actinomycetota</taxon>
        <taxon>Actinomycetes</taxon>
        <taxon>Pseudonocardiales</taxon>
        <taxon>Pseudonocardiaceae</taxon>
        <taxon>Saccharopolyspora</taxon>
    </lineage>
</organism>
<sequence>MIWGIVLGVAAVAVLVVLVARRYWARPQHGGGGEGALTVPYLVERVEAETSGGGRHQLHETVTIRGDLADALAVQEPRILPLPRELLSAELWELSRDLRVFHRVLAGVRRL</sequence>
<dbReference type="Proteomes" id="UP000584374">
    <property type="component" value="Unassembled WGS sequence"/>
</dbReference>
<proteinExistence type="predicted"/>
<dbReference type="EMBL" id="JACHIW010000001">
    <property type="protein sequence ID" value="MBB5155465.1"/>
    <property type="molecule type" value="Genomic_DNA"/>
</dbReference>